<dbReference type="Proteomes" id="UP000480410">
    <property type="component" value="Unassembled WGS sequence"/>
</dbReference>
<evidence type="ECO:0000313" key="3">
    <source>
        <dbReference type="Proteomes" id="UP000480410"/>
    </source>
</evidence>
<dbReference type="AlphaFoldDB" id="A0A6M0D3L5"/>
<accession>A0A6M0D3L5</accession>
<sequence>VTLPVTNNLPLAALIVGAPAVGGALFLVDRLLGDRVARYASVHYRVEGPWKEPKISFIKPFEKSR</sequence>
<evidence type="ECO:0000313" key="2">
    <source>
        <dbReference type="EMBL" id="NER60580.1"/>
    </source>
</evidence>
<dbReference type="PANTHER" id="PTHR38690">
    <property type="entry name" value="PROTEASE-RELATED"/>
    <property type="match status" value="1"/>
</dbReference>
<gene>
    <name evidence="2" type="ORF">G3435_12450</name>
</gene>
<feature type="non-terminal residue" evidence="2">
    <location>
        <position position="1"/>
    </location>
</feature>
<dbReference type="InterPro" id="IPR011836">
    <property type="entry name" value="YhdP"/>
</dbReference>
<keyword evidence="1" id="KW-1133">Transmembrane helix</keyword>
<reference evidence="2 3" key="1">
    <citation type="submission" date="2020-02" db="EMBL/GenBank/DDBJ databases">
        <title>Broccoli isolated Pseudomonas sp.</title>
        <authorList>
            <person name="Fujikawa T."/>
            <person name="Sawada H."/>
        </authorList>
    </citation>
    <scope>NUCLEOTIDE SEQUENCE [LARGE SCALE GENOMIC DNA]</scope>
    <source>
        <strain evidence="2 3">MAFF212428</strain>
    </source>
</reference>
<dbReference type="PANTHER" id="PTHR38690:SF1">
    <property type="entry name" value="PROTEASE"/>
    <property type="match status" value="1"/>
</dbReference>
<keyword evidence="1" id="KW-0812">Transmembrane</keyword>
<keyword evidence="1" id="KW-0472">Membrane</keyword>
<comment type="caution">
    <text evidence="2">The sequence shown here is derived from an EMBL/GenBank/DDBJ whole genome shotgun (WGS) entry which is preliminary data.</text>
</comment>
<feature type="transmembrane region" description="Helical" evidence="1">
    <location>
        <begin position="12"/>
        <end position="32"/>
    </location>
</feature>
<proteinExistence type="predicted"/>
<protein>
    <submittedName>
        <fullName evidence="2">Uncharacterized protein</fullName>
    </submittedName>
</protein>
<evidence type="ECO:0000256" key="1">
    <source>
        <dbReference type="SAM" id="Phobius"/>
    </source>
</evidence>
<name>A0A6M0D3L5_9PSED</name>
<dbReference type="EMBL" id="JAAHBV010000253">
    <property type="protein sequence ID" value="NER60580.1"/>
    <property type="molecule type" value="Genomic_DNA"/>
</dbReference>
<organism evidence="2 3">
    <name type="scientific">Pseudomonas brassicae</name>
    <dbReference type="NCBI Taxonomy" id="2708063"/>
    <lineage>
        <taxon>Bacteria</taxon>
        <taxon>Pseudomonadati</taxon>
        <taxon>Pseudomonadota</taxon>
        <taxon>Gammaproteobacteria</taxon>
        <taxon>Pseudomonadales</taxon>
        <taxon>Pseudomonadaceae</taxon>
        <taxon>Pseudomonas</taxon>
    </lineage>
</organism>